<organism evidence="2 3">
    <name type="scientific">Dendrobium chrysotoxum</name>
    <name type="common">Orchid</name>
    <dbReference type="NCBI Taxonomy" id="161865"/>
    <lineage>
        <taxon>Eukaryota</taxon>
        <taxon>Viridiplantae</taxon>
        <taxon>Streptophyta</taxon>
        <taxon>Embryophyta</taxon>
        <taxon>Tracheophyta</taxon>
        <taxon>Spermatophyta</taxon>
        <taxon>Magnoliopsida</taxon>
        <taxon>Liliopsida</taxon>
        <taxon>Asparagales</taxon>
        <taxon>Orchidaceae</taxon>
        <taxon>Epidendroideae</taxon>
        <taxon>Malaxideae</taxon>
        <taxon>Dendrobiinae</taxon>
        <taxon>Dendrobium</taxon>
    </lineage>
</organism>
<keyword evidence="1" id="KW-0812">Transmembrane</keyword>
<gene>
    <name evidence="2" type="ORF">IEQ34_005862</name>
</gene>
<comment type="caution">
    <text evidence="2">The sequence shown here is derived from an EMBL/GenBank/DDBJ whole genome shotgun (WGS) entry which is preliminary data.</text>
</comment>
<dbReference type="AlphaFoldDB" id="A0AAV7HCH4"/>
<dbReference type="EMBL" id="JAGFBR010000006">
    <property type="protein sequence ID" value="KAH0465759.1"/>
    <property type="molecule type" value="Genomic_DNA"/>
</dbReference>
<sequence>MMGGFKRADVLHDQIGWLIFLFRPSINKKSPFLSALTLSPSSADAFLGLPRSFLTFGGFVNLLAFWYYIGEIWLFCAHFIWMASDTHGVAMLALSTRCPLSNQFLPSIKLNLLRFLSYNLKKKMNIYHLCVYKGVLNSVLVRVTHLRIALVQSYLNEILTITLKDVLMFKSLA</sequence>
<keyword evidence="3" id="KW-1185">Reference proteome</keyword>
<dbReference type="Proteomes" id="UP000775213">
    <property type="component" value="Unassembled WGS sequence"/>
</dbReference>
<keyword evidence="1" id="KW-0472">Membrane</keyword>
<proteinExistence type="predicted"/>
<evidence type="ECO:0000313" key="2">
    <source>
        <dbReference type="EMBL" id="KAH0465759.1"/>
    </source>
</evidence>
<evidence type="ECO:0000313" key="3">
    <source>
        <dbReference type="Proteomes" id="UP000775213"/>
    </source>
</evidence>
<keyword evidence="1" id="KW-1133">Transmembrane helix</keyword>
<protein>
    <submittedName>
        <fullName evidence="2">Uncharacterized protein</fullName>
    </submittedName>
</protein>
<evidence type="ECO:0000256" key="1">
    <source>
        <dbReference type="SAM" id="Phobius"/>
    </source>
</evidence>
<reference evidence="2 3" key="1">
    <citation type="journal article" date="2021" name="Hortic Res">
        <title>Chromosome-scale assembly of the Dendrobium chrysotoxum genome enhances the understanding of orchid evolution.</title>
        <authorList>
            <person name="Zhang Y."/>
            <person name="Zhang G.Q."/>
            <person name="Zhang D."/>
            <person name="Liu X.D."/>
            <person name="Xu X.Y."/>
            <person name="Sun W.H."/>
            <person name="Yu X."/>
            <person name="Zhu X."/>
            <person name="Wang Z.W."/>
            <person name="Zhao X."/>
            <person name="Zhong W.Y."/>
            <person name="Chen H."/>
            <person name="Yin W.L."/>
            <person name="Huang T."/>
            <person name="Niu S.C."/>
            <person name="Liu Z.J."/>
        </authorList>
    </citation>
    <scope>NUCLEOTIDE SEQUENCE [LARGE SCALE GENOMIC DNA]</scope>
    <source>
        <strain evidence="2">Lindl</strain>
    </source>
</reference>
<feature type="transmembrane region" description="Helical" evidence="1">
    <location>
        <begin position="59"/>
        <end position="81"/>
    </location>
</feature>
<accession>A0AAV7HCH4</accession>
<name>A0AAV7HCH4_DENCH</name>